<organism evidence="1 2">
    <name type="scientific">Candidatus Nealsonbacteria bacterium CG08_land_8_20_14_0_20_43_11</name>
    <dbReference type="NCBI Taxonomy" id="1974706"/>
    <lineage>
        <taxon>Bacteria</taxon>
        <taxon>Candidatus Nealsoniibacteriota</taxon>
    </lineage>
</organism>
<dbReference type="EMBL" id="PEYE01000005">
    <property type="protein sequence ID" value="PIS39082.1"/>
    <property type="molecule type" value="Genomic_DNA"/>
</dbReference>
<dbReference type="Proteomes" id="UP000229390">
    <property type="component" value="Unassembled WGS sequence"/>
</dbReference>
<reference evidence="2" key="1">
    <citation type="submission" date="2017-09" db="EMBL/GenBank/DDBJ databases">
        <title>Depth-based differentiation of microbial function through sediment-hosted aquifers and enrichment of novel symbionts in the deep terrestrial subsurface.</title>
        <authorList>
            <person name="Probst A.J."/>
            <person name="Ladd B."/>
            <person name="Jarett J.K."/>
            <person name="Geller-Mcgrath D.E."/>
            <person name="Sieber C.M.K."/>
            <person name="Emerson J.B."/>
            <person name="Anantharaman K."/>
            <person name="Thomas B.C."/>
            <person name="Malmstrom R."/>
            <person name="Stieglmeier M."/>
            <person name="Klingl A."/>
            <person name="Woyke T."/>
            <person name="Ryan C.M."/>
            <person name="Banfield J.F."/>
        </authorList>
    </citation>
    <scope>NUCLEOTIDE SEQUENCE [LARGE SCALE GENOMIC DNA]</scope>
</reference>
<evidence type="ECO:0000313" key="1">
    <source>
        <dbReference type="EMBL" id="PIS39082.1"/>
    </source>
</evidence>
<gene>
    <name evidence="1" type="ORF">COT34_00205</name>
</gene>
<accession>A0A2M6T1B0</accession>
<evidence type="ECO:0000313" key="2">
    <source>
        <dbReference type="Proteomes" id="UP000229390"/>
    </source>
</evidence>
<proteinExistence type="predicted"/>
<comment type="caution">
    <text evidence="1">The sequence shown here is derived from an EMBL/GenBank/DDBJ whole genome shotgun (WGS) entry which is preliminary data.</text>
</comment>
<name>A0A2M6T1B0_9BACT</name>
<sequence length="115" mass="13391">MGKNKKKTANANSQTYEDKSINSLILFSIYRVREAGRRCTFERLMEECFKLSPRTFCLAGHTEWPDSRKLDRPLRSLREEKLVSGDPKTCFVLTKEGEKLAEEMAKTFRQGKLRI</sequence>
<evidence type="ECO:0008006" key="3">
    <source>
        <dbReference type="Google" id="ProtNLM"/>
    </source>
</evidence>
<dbReference type="AlphaFoldDB" id="A0A2M6T1B0"/>
<protein>
    <recommendedName>
        <fullName evidence="3">ArnR1-like winged helix-turn-helix domain-containing protein</fullName>
    </recommendedName>
</protein>